<dbReference type="EMBL" id="HG739243">
    <property type="protein sequence ID" value="CDP17435.1"/>
    <property type="molecule type" value="Genomic_DNA"/>
</dbReference>
<keyword evidence="2" id="KW-1185">Reference proteome</keyword>
<organism evidence="1 2">
    <name type="scientific">Coffea canephora</name>
    <name type="common">Robusta coffee</name>
    <dbReference type="NCBI Taxonomy" id="49390"/>
    <lineage>
        <taxon>Eukaryota</taxon>
        <taxon>Viridiplantae</taxon>
        <taxon>Streptophyta</taxon>
        <taxon>Embryophyta</taxon>
        <taxon>Tracheophyta</taxon>
        <taxon>Spermatophyta</taxon>
        <taxon>Magnoliopsida</taxon>
        <taxon>eudicotyledons</taxon>
        <taxon>Gunneridae</taxon>
        <taxon>Pentapetalae</taxon>
        <taxon>asterids</taxon>
        <taxon>lamiids</taxon>
        <taxon>Gentianales</taxon>
        <taxon>Rubiaceae</taxon>
        <taxon>Ixoroideae</taxon>
        <taxon>Gardenieae complex</taxon>
        <taxon>Bertiereae - Coffeeae clade</taxon>
        <taxon>Coffeeae</taxon>
        <taxon>Coffea</taxon>
    </lineage>
</organism>
<evidence type="ECO:0000313" key="1">
    <source>
        <dbReference type="EMBL" id="CDP17435.1"/>
    </source>
</evidence>
<protein>
    <submittedName>
        <fullName evidence="1">DH200=94 genomic scaffold, scaffold_159</fullName>
    </submittedName>
</protein>
<accession>A0A068V9I8</accession>
<reference evidence="2" key="1">
    <citation type="journal article" date="2014" name="Science">
        <title>The coffee genome provides insight into the convergent evolution of caffeine biosynthesis.</title>
        <authorList>
            <person name="Denoeud F."/>
            <person name="Carretero-Paulet L."/>
            <person name="Dereeper A."/>
            <person name="Droc G."/>
            <person name="Guyot R."/>
            <person name="Pietrella M."/>
            <person name="Zheng C."/>
            <person name="Alberti A."/>
            <person name="Anthony F."/>
            <person name="Aprea G."/>
            <person name="Aury J.M."/>
            <person name="Bento P."/>
            <person name="Bernard M."/>
            <person name="Bocs S."/>
            <person name="Campa C."/>
            <person name="Cenci A."/>
            <person name="Combes M.C."/>
            <person name="Crouzillat D."/>
            <person name="Da Silva C."/>
            <person name="Daddiego L."/>
            <person name="De Bellis F."/>
            <person name="Dussert S."/>
            <person name="Garsmeur O."/>
            <person name="Gayraud T."/>
            <person name="Guignon V."/>
            <person name="Jahn K."/>
            <person name="Jamilloux V."/>
            <person name="Joet T."/>
            <person name="Labadie K."/>
            <person name="Lan T."/>
            <person name="Leclercq J."/>
            <person name="Lepelley M."/>
            <person name="Leroy T."/>
            <person name="Li L.T."/>
            <person name="Librado P."/>
            <person name="Lopez L."/>
            <person name="Munoz A."/>
            <person name="Noel B."/>
            <person name="Pallavicini A."/>
            <person name="Perrotta G."/>
            <person name="Poncet V."/>
            <person name="Pot D."/>
            <person name="Priyono X."/>
            <person name="Rigoreau M."/>
            <person name="Rouard M."/>
            <person name="Rozas J."/>
            <person name="Tranchant-Dubreuil C."/>
            <person name="VanBuren R."/>
            <person name="Zhang Q."/>
            <person name="Andrade A.C."/>
            <person name="Argout X."/>
            <person name="Bertrand B."/>
            <person name="de Kochko A."/>
            <person name="Graziosi G."/>
            <person name="Henry R.J."/>
            <person name="Jayarama X."/>
            <person name="Ming R."/>
            <person name="Nagai C."/>
            <person name="Rounsley S."/>
            <person name="Sankoff D."/>
            <person name="Giuliano G."/>
            <person name="Albert V.A."/>
            <person name="Wincker P."/>
            <person name="Lashermes P."/>
        </authorList>
    </citation>
    <scope>NUCLEOTIDE SEQUENCE [LARGE SCALE GENOMIC DNA]</scope>
    <source>
        <strain evidence="2">cv. DH200-94</strain>
    </source>
</reference>
<dbReference type="Proteomes" id="UP000295252">
    <property type="component" value="Unassembled WGS sequence"/>
</dbReference>
<dbReference type="InParanoid" id="A0A068V9I8"/>
<sequence>MKEDLYHAPSVGCLDMLQFFSLSARRKRYRMMIGSKLRKVWRPKSQKGLDPGVIVIAEKM</sequence>
<evidence type="ECO:0000313" key="2">
    <source>
        <dbReference type="Proteomes" id="UP000295252"/>
    </source>
</evidence>
<gene>
    <name evidence="1" type="ORF">GSCOC_T00002992001</name>
</gene>
<dbReference type="Gramene" id="CDP17435">
    <property type="protein sequence ID" value="CDP17435"/>
    <property type="gene ID" value="GSCOC_T00002992001"/>
</dbReference>
<name>A0A068V9I8_COFCA</name>
<proteinExistence type="predicted"/>
<dbReference type="AlphaFoldDB" id="A0A068V9I8"/>